<dbReference type="EMBL" id="JACZDF010000001">
    <property type="protein sequence ID" value="MBD9698164.1"/>
    <property type="molecule type" value="Genomic_DNA"/>
</dbReference>
<dbReference type="InterPro" id="IPR052514">
    <property type="entry name" value="SAM-dependent_MTase"/>
</dbReference>
<dbReference type="SUPFAM" id="SSF53335">
    <property type="entry name" value="S-adenosyl-L-methionine-dependent methyltransferases"/>
    <property type="match status" value="1"/>
</dbReference>
<gene>
    <name evidence="2" type="ORF">IGS67_01460</name>
</gene>
<dbReference type="NCBIfam" id="TIGR01444">
    <property type="entry name" value="fkbM_fam"/>
    <property type="match status" value="1"/>
</dbReference>
<dbReference type="GO" id="GO:0008168">
    <property type="term" value="F:methyltransferase activity"/>
    <property type="evidence" value="ECO:0007669"/>
    <property type="project" value="UniProtKB-KW"/>
</dbReference>
<dbReference type="InterPro" id="IPR029063">
    <property type="entry name" value="SAM-dependent_MTases_sf"/>
</dbReference>
<dbReference type="PANTHER" id="PTHR34203">
    <property type="entry name" value="METHYLTRANSFERASE, FKBM FAMILY PROTEIN"/>
    <property type="match status" value="1"/>
</dbReference>
<evidence type="ECO:0000259" key="1">
    <source>
        <dbReference type="Pfam" id="PF05050"/>
    </source>
</evidence>
<dbReference type="Proteomes" id="UP000642107">
    <property type="component" value="Unassembled WGS sequence"/>
</dbReference>
<keyword evidence="2" id="KW-0808">Transferase</keyword>
<sequence>MNHLGRTLHVSLLDSRGLQLVEAAGDLNPLSLRLWNLLVGRRDWDLVVDVGANYGEMLLGAAFPPGARAVAFEPLPEVNRLLRRSIAESGLDVEVAELAVSDFEGDVALMRDVSWSGKSSLKRASSATEVERVDVKATTLSAYFRDASVRSACVKIDVEGAEAEVLAGAREFVDSVDEIALMVEVLHMSNEEIAQLAQEWQVFAFDSRYGRLVRVLGTPRAVIAIVRSNWCYRQDVVLVPKGRPLPWRPQ</sequence>
<organism evidence="2 3">
    <name type="scientific">Flavimobilis rhizosphaerae</name>
    <dbReference type="NCBI Taxonomy" id="2775421"/>
    <lineage>
        <taxon>Bacteria</taxon>
        <taxon>Bacillati</taxon>
        <taxon>Actinomycetota</taxon>
        <taxon>Actinomycetes</taxon>
        <taxon>Micrococcales</taxon>
        <taxon>Jonesiaceae</taxon>
        <taxon>Flavimobilis</taxon>
    </lineage>
</organism>
<comment type="caution">
    <text evidence="2">The sequence shown here is derived from an EMBL/GenBank/DDBJ whole genome shotgun (WGS) entry which is preliminary data.</text>
</comment>
<accession>A0ABR9DM06</accession>
<keyword evidence="3" id="KW-1185">Reference proteome</keyword>
<dbReference type="PANTHER" id="PTHR34203:SF15">
    <property type="entry name" value="SLL1173 PROTEIN"/>
    <property type="match status" value="1"/>
</dbReference>
<dbReference type="Pfam" id="PF05050">
    <property type="entry name" value="Methyltransf_21"/>
    <property type="match status" value="1"/>
</dbReference>
<evidence type="ECO:0000313" key="2">
    <source>
        <dbReference type="EMBL" id="MBD9698164.1"/>
    </source>
</evidence>
<name>A0ABR9DM06_9MICO</name>
<dbReference type="RefSeq" id="WP_192277124.1">
    <property type="nucleotide sequence ID" value="NZ_JACZDF010000001.1"/>
</dbReference>
<keyword evidence="2" id="KW-0489">Methyltransferase</keyword>
<reference evidence="2 3" key="1">
    <citation type="submission" date="2020-09" db="EMBL/GenBank/DDBJ databases">
        <title>Flavimobilis rhizosphaerae sp. nov., isolated from rhizosphere soil of Spartina alterniflora.</title>
        <authorList>
            <person name="Hanqin C."/>
        </authorList>
    </citation>
    <scope>NUCLEOTIDE SEQUENCE [LARGE SCALE GENOMIC DNA]</scope>
    <source>
        <strain evidence="2 3">GY 10621</strain>
    </source>
</reference>
<dbReference type="Gene3D" id="3.40.50.150">
    <property type="entry name" value="Vaccinia Virus protein VP39"/>
    <property type="match status" value="1"/>
</dbReference>
<dbReference type="InterPro" id="IPR006342">
    <property type="entry name" value="FkbM_mtfrase"/>
</dbReference>
<proteinExistence type="predicted"/>
<dbReference type="GO" id="GO:0032259">
    <property type="term" value="P:methylation"/>
    <property type="evidence" value="ECO:0007669"/>
    <property type="project" value="UniProtKB-KW"/>
</dbReference>
<feature type="domain" description="Methyltransferase FkbM" evidence="1">
    <location>
        <begin position="49"/>
        <end position="199"/>
    </location>
</feature>
<protein>
    <submittedName>
        <fullName evidence="2">FkbM family methyltransferase</fullName>
    </submittedName>
</protein>
<evidence type="ECO:0000313" key="3">
    <source>
        <dbReference type="Proteomes" id="UP000642107"/>
    </source>
</evidence>